<dbReference type="SMART" id="SM00320">
    <property type="entry name" value="WD40"/>
    <property type="match status" value="6"/>
</dbReference>
<keyword evidence="2" id="KW-0677">Repeat</keyword>
<dbReference type="InterPro" id="IPR015943">
    <property type="entry name" value="WD40/YVTN_repeat-like_dom_sf"/>
</dbReference>
<dbReference type="Gene3D" id="2.130.10.10">
    <property type="entry name" value="YVTN repeat-like/Quinoprotein amine dehydrogenase"/>
    <property type="match status" value="2"/>
</dbReference>
<proteinExistence type="predicted"/>
<dbReference type="CDD" id="cd00200">
    <property type="entry name" value="WD40"/>
    <property type="match status" value="1"/>
</dbReference>
<evidence type="ECO:0000256" key="2">
    <source>
        <dbReference type="ARBA" id="ARBA00022737"/>
    </source>
</evidence>
<keyword evidence="1 3" id="KW-0853">WD repeat</keyword>
<dbReference type="EMBL" id="VDCV01000004">
    <property type="protein sequence ID" value="KAB5560614.1"/>
    <property type="molecule type" value="Genomic_DNA"/>
</dbReference>
<dbReference type="PROSITE" id="PS50294">
    <property type="entry name" value="WD_REPEATS_REGION"/>
    <property type="match status" value="3"/>
</dbReference>
<evidence type="ECO:0000256" key="1">
    <source>
        <dbReference type="ARBA" id="ARBA00022574"/>
    </source>
</evidence>
<evidence type="ECO:0000256" key="3">
    <source>
        <dbReference type="PROSITE-ProRule" id="PRU00221"/>
    </source>
</evidence>
<accession>A0A5N5MZY9</accession>
<keyword evidence="6" id="KW-1185">Reference proteome</keyword>
<evidence type="ECO:0000256" key="4">
    <source>
        <dbReference type="SAM" id="MobiDB-lite"/>
    </source>
</evidence>
<dbReference type="InterPro" id="IPR006594">
    <property type="entry name" value="LisH"/>
</dbReference>
<reference evidence="6" key="1">
    <citation type="journal article" date="2019" name="Gigascience">
        <title>De novo genome assembly of the endangered Acer yangbiense, a plant species with extremely small populations endemic to Yunnan Province, China.</title>
        <authorList>
            <person name="Yang J."/>
            <person name="Wariss H.M."/>
            <person name="Tao L."/>
            <person name="Zhang R."/>
            <person name="Yun Q."/>
            <person name="Hollingsworth P."/>
            <person name="Dao Z."/>
            <person name="Luo G."/>
            <person name="Guo H."/>
            <person name="Ma Y."/>
            <person name="Sun W."/>
        </authorList>
    </citation>
    <scope>NUCLEOTIDE SEQUENCE [LARGE SCALE GENOMIC DNA]</scope>
    <source>
        <strain evidence="6">cv. br00</strain>
    </source>
</reference>
<evidence type="ECO:0000313" key="6">
    <source>
        <dbReference type="Proteomes" id="UP000326939"/>
    </source>
</evidence>
<feature type="repeat" description="WD" evidence="3">
    <location>
        <begin position="477"/>
        <end position="519"/>
    </location>
</feature>
<gene>
    <name evidence="5" type="ORF">DKX38_005571</name>
</gene>
<dbReference type="Proteomes" id="UP000326939">
    <property type="component" value="Chromosome 4"/>
</dbReference>
<name>A0A5N5MZY9_9ROSI</name>
<sequence length="674" mass="75510">MASPFEGWDDQLMLDQYLYDYFIKRKLHKTAAIFREQANVAARPVEINDSAQGFLYDWWTIFYDAYVYRQCRKDQNVKGKAPVNVMNEQMSQNEKRNACQIVPQLAINQQRHGQSPSDSDFDMMLRQPDASLIAARMIEEQCHPVRNYDPQLKAFDVNKLYLSNSASAISSYLPLQAQQLLRDNRNGISVGGASRLSNLYGEQTEMGDRWPSPNHLQKFPLLTQQYQSSLLAQALSLTSKNLKFSSLSSPTNFQGQSLILSKSDLNTKDAQLYFPPILIFICDELDEDPNETNSGEARPTCSVFREAVNGALYQNDRKRKRLSYSRAEEQTSDFANAEKDKPASENVIESFLSTDDDHGDGKGTPSSTLKRRSTACSENDHKGFTFEEIGCLSSSKSKVLCCHFSSDGKMLASSGHEKKVSIWNMEDFQASKSSEGHSLLVTDVRFRPSSSILATASFDRTVRIWDAAKPSISLFKLHGHTEQVMSLDFHPRKVDLLCSCDGNDEIRLWNVNNRRCMRISKGATRQVRFQPGIGKLMATSTGNIINVIDVEVGNLMWNLKGHSKEVLSICWDTSGEYIASVSEDSARMWSVVGGNCLGKLHSNGNKFRSCAFHPGYSLLLIIGGYQVLDFWSPADGDKTWSIPAHGGLIAALANSVENEMIASASHDHCVKLWK</sequence>
<dbReference type="PRINTS" id="PR00320">
    <property type="entry name" value="GPROTEINBRPT"/>
</dbReference>
<evidence type="ECO:0008006" key="7">
    <source>
        <dbReference type="Google" id="ProtNLM"/>
    </source>
</evidence>
<dbReference type="PANTHER" id="PTHR44376:SF8">
    <property type="entry name" value="TRANSCRIPTIONAL COREPRESSOR LEUNIG-LIKE"/>
    <property type="match status" value="1"/>
</dbReference>
<dbReference type="Pfam" id="PF00400">
    <property type="entry name" value="WD40"/>
    <property type="match status" value="5"/>
</dbReference>
<dbReference type="PROSITE" id="PS50896">
    <property type="entry name" value="LISH"/>
    <property type="match status" value="1"/>
</dbReference>
<dbReference type="PROSITE" id="PS00678">
    <property type="entry name" value="WD_REPEATS_1"/>
    <property type="match status" value="1"/>
</dbReference>
<dbReference type="PROSITE" id="PS50082">
    <property type="entry name" value="WD_REPEATS_2"/>
    <property type="match status" value="4"/>
</dbReference>
<evidence type="ECO:0000313" key="5">
    <source>
        <dbReference type="EMBL" id="KAB5560614.1"/>
    </source>
</evidence>
<dbReference type="AlphaFoldDB" id="A0A5N5MZY9"/>
<feature type="region of interest" description="Disordered" evidence="4">
    <location>
        <begin position="319"/>
        <end position="374"/>
    </location>
</feature>
<protein>
    <recommendedName>
        <fullName evidence="7">LisH domain-containing protein</fullName>
    </recommendedName>
</protein>
<feature type="repeat" description="WD" evidence="3">
    <location>
        <begin position="434"/>
        <end position="466"/>
    </location>
</feature>
<dbReference type="GO" id="GO:0003714">
    <property type="term" value="F:transcription corepressor activity"/>
    <property type="evidence" value="ECO:0007669"/>
    <property type="project" value="InterPro"/>
</dbReference>
<dbReference type="SUPFAM" id="SSF50978">
    <property type="entry name" value="WD40 repeat-like"/>
    <property type="match status" value="1"/>
</dbReference>
<dbReference type="InterPro" id="IPR020472">
    <property type="entry name" value="WD40_PAC1"/>
</dbReference>
<organism evidence="5 6">
    <name type="scientific">Salix brachista</name>
    <dbReference type="NCBI Taxonomy" id="2182728"/>
    <lineage>
        <taxon>Eukaryota</taxon>
        <taxon>Viridiplantae</taxon>
        <taxon>Streptophyta</taxon>
        <taxon>Embryophyta</taxon>
        <taxon>Tracheophyta</taxon>
        <taxon>Spermatophyta</taxon>
        <taxon>Magnoliopsida</taxon>
        <taxon>eudicotyledons</taxon>
        <taxon>Gunneridae</taxon>
        <taxon>Pentapetalae</taxon>
        <taxon>rosids</taxon>
        <taxon>fabids</taxon>
        <taxon>Malpighiales</taxon>
        <taxon>Salicaceae</taxon>
        <taxon>Saliceae</taxon>
        <taxon>Salix</taxon>
    </lineage>
</organism>
<feature type="repeat" description="WD" evidence="3">
    <location>
        <begin position="392"/>
        <end position="433"/>
    </location>
</feature>
<dbReference type="InterPro" id="IPR044716">
    <property type="entry name" value="LEUNIG-like"/>
</dbReference>
<feature type="repeat" description="WD" evidence="3">
    <location>
        <begin position="642"/>
        <end position="674"/>
    </location>
</feature>
<dbReference type="InterPro" id="IPR001680">
    <property type="entry name" value="WD40_rpt"/>
</dbReference>
<dbReference type="InterPro" id="IPR019775">
    <property type="entry name" value="WD40_repeat_CS"/>
</dbReference>
<comment type="caution">
    <text evidence="5">The sequence shown here is derived from an EMBL/GenBank/DDBJ whole genome shotgun (WGS) entry which is preliminary data.</text>
</comment>
<dbReference type="InterPro" id="IPR036322">
    <property type="entry name" value="WD40_repeat_dom_sf"/>
</dbReference>
<dbReference type="PANTHER" id="PTHR44376">
    <property type="entry name" value="TRANSCRIPTIONAL REGULATOR OF FILAMENTOUS GROWTH FLO8"/>
    <property type="match status" value="1"/>
</dbReference>